<evidence type="ECO:0000259" key="1">
    <source>
        <dbReference type="Pfam" id="PF09823"/>
    </source>
</evidence>
<proteinExistence type="predicted"/>
<dbReference type="EMBL" id="CAJZAF010000034">
    <property type="protein sequence ID" value="CAG9183260.1"/>
    <property type="molecule type" value="Genomic_DNA"/>
</dbReference>
<dbReference type="Proteomes" id="UP000701702">
    <property type="component" value="Unassembled WGS sequence"/>
</dbReference>
<evidence type="ECO:0000313" key="2">
    <source>
        <dbReference type="EMBL" id="CAG9183260.1"/>
    </source>
</evidence>
<organism evidence="2 3">
    <name type="scientific">Cupriavidus pinatubonensis</name>
    <dbReference type="NCBI Taxonomy" id="248026"/>
    <lineage>
        <taxon>Bacteria</taxon>
        <taxon>Pseudomonadati</taxon>
        <taxon>Pseudomonadota</taxon>
        <taxon>Betaproteobacteria</taxon>
        <taxon>Burkholderiales</taxon>
        <taxon>Burkholderiaceae</taxon>
        <taxon>Cupriavidus</taxon>
    </lineage>
</organism>
<dbReference type="Pfam" id="PF04411">
    <property type="entry name" value="PDDEXK_7"/>
    <property type="match status" value="1"/>
</dbReference>
<accession>A0ABN7ZBD5</accession>
<reference evidence="2 3" key="1">
    <citation type="submission" date="2021-08" db="EMBL/GenBank/DDBJ databases">
        <authorList>
            <person name="Peeters C."/>
        </authorList>
    </citation>
    <scope>NUCLEOTIDE SEQUENCE [LARGE SCALE GENOMIC DNA]</scope>
    <source>
        <strain evidence="2 3">LMG 23994</strain>
    </source>
</reference>
<gene>
    <name evidence="2" type="ORF">LMG23994_05100</name>
</gene>
<comment type="caution">
    <text evidence="2">The sequence shown here is derived from an EMBL/GenBank/DDBJ whole genome shotgun (WGS) entry which is preliminary data.</text>
</comment>
<dbReference type="InterPro" id="IPR018633">
    <property type="entry name" value="DUF2357"/>
</dbReference>
<evidence type="ECO:0000313" key="3">
    <source>
        <dbReference type="Proteomes" id="UP000701702"/>
    </source>
</evidence>
<sequence length="657" mass="74091">MPPVALHRARFVLGPNVVLDIESALGQGSPLASFRPVPLLLDAEEELQADNLRSGDVLPMCWRETEQLFEPFQLREDTDYFVDITVPLPLADAERKSKAHPAWPFDQRLSGAFSREPVRRWKEVTSAGSTHTIITGQLRLRSHAGVIAFDTEYGGSLRAEVACRKLRYFDEFKSLLDSLAEKAAELLLAYDSPVSLSFTVKDEQADDEAALHFLMRHVMSPGNLPLAVEEMLGRPQVRLLERVDAIPIEEAEDADPELICDSLDFDSLSAGGPLSRFFAGFSPREVPYRETIESHDTPENRYAKAFLEHCRLLAQRLERRMASRKRRAAEREARMWGDSLGEMLQHGLWREVGSLTQIPTNSQVLLRKRGYKELFRFDVTLRMRLALAWKHGAELADGLIGDVRPVSQIYEYWCFFTLREVLLDICQPLDGGNFLTVSKDRLRIQLSKGQRSECRFEFISAAGSKVQVSLFYNKRFNRPKTPSPHWNGSYTASFDPDFSVIARCPGQSAHWLHFDAKYRLEREAAEDLFQSPDETAENEDKASLASEYKAELSRVHKQDDLFKMHTYRDGILGTRGAYVLFPGDGVGGKVQNPKPNFFVRHPSAFGTKSHQTVPSVGVFPLSPEETGAQIAAVRELLVSAFEAVASGAGYKEEQAYF</sequence>
<feature type="domain" description="DUF2357" evidence="1">
    <location>
        <begin position="135"/>
        <end position="377"/>
    </location>
</feature>
<name>A0ABN7ZBD5_9BURK</name>
<keyword evidence="3" id="KW-1185">Reference proteome</keyword>
<protein>
    <recommendedName>
        <fullName evidence="1">DUF2357 domain-containing protein</fullName>
    </recommendedName>
</protein>
<dbReference type="Pfam" id="PF09823">
    <property type="entry name" value="DUF2357"/>
    <property type="match status" value="1"/>
</dbReference>
<dbReference type="InterPro" id="IPR007505">
    <property type="entry name" value="PDDEXK_7"/>
</dbReference>